<feature type="compositionally biased region" description="Low complexity" evidence="1">
    <location>
        <begin position="216"/>
        <end position="245"/>
    </location>
</feature>
<proteinExistence type="predicted"/>
<keyword evidence="3" id="KW-1185">Reference proteome</keyword>
<feature type="compositionally biased region" description="Pro residues" evidence="1">
    <location>
        <begin position="41"/>
        <end position="50"/>
    </location>
</feature>
<sequence length="251" mass="26330">MLARLGDGPSRIAKPCASSAQRSRAGDGDGAGASSGRLALLPPPLEPSSPGPWVFSTREPGLLVAGASEVQEVCELVATGSTASFEASTRASSEVNRCRSRARAVDTPRCLERRGARRGAQAGTTGWRPSEQRPATGNASAGDLDACCSRAARTRIVTIDDHHPKHPFRWRAGAARTRRISNFDDHGRHMALSARGCHVVISGRRPIGREFGGSTSVAEEAAADEQSSAGSSRRSRSGRTPASRPLLSNAA</sequence>
<gene>
    <name evidence="2" type="ORF">FHX39_003831</name>
</gene>
<dbReference type="Proteomes" id="UP000565572">
    <property type="component" value="Unassembled WGS sequence"/>
</dbReference>
<feature type="region of interest" description="Disordered" evidence="1">
    <location>
        <begin position="210"/>
        <end position="251"/>
    </location>
</feature>
<evidence type="ECO:0000256" key="1">
    <source>
        <dbReference type="SAM" id="MobiDB-lite"/>
    </source>
</evidence>
<reference evidence="2 3" key="1">
    <citation type="submission" date="2020-08" db="EMBL/GenBank/DDBJ databases">
        <title>Sequencing the genomes of 1000 actinobacteria strains.</title>
        <authorList>
            <person name="Klenk H.-P."/>
        </authorList>
    </citation>
    <scope>NUCLEOTIDE SEQUENCE [LARGE SCALE GENOMIC DNA]</scope>
    <source>
        <strain evidence="2 3">DSM 11053</strain>
    </source>
</reference>
<evidence type="ECO:0000313" key="3">
    <source>
        <dbReference type="Proteomes" id="UP000565572"/>
    </source>
</evidence>
<evidence type="ECO:0000313" key="2">
    <source>
        <dbReference type="EMBL" id="MBB3328838.1"/>
    </source>
</evidence>
<feature type="region of interest" description="Disordered" evidence="1">
    <location>
        <begin position="114"/>
        <end position="142"/>
    </location>
</feature>
<dbReference type="EMBL" id="JACHZG010000004">
    <property type="protein sequence ID" value="MBB3328838.1"/>
    <property type="molecule type" value="Genomic_DNA"/>
</dbReference>
<protein>
    <submittedName>
        <fullName evidence="2">Uncharacterized protein</fullName>
    </submittedName>
</protein>
<accession>A0A7W5P8R0</accession>
<dbReference type="AlphaFoldDB" id="A0A7W5P8R0"/>
<feature type="region of interest" description="Disordered" evidence="1">
    <location>
        <begin position="1"/>
        <end position="53"/>
    </location>
</feature>
<organism evidence="2 3">
    <name type="scientific">Microlunatus antarcticus</name>
    <dbReference type="NCBI Taxonomy" id="53388"/>
    <lineage>
        <taxon>Bacteria</taxon>
        <taxon>Bacillati</taxon>
        <taxon>Actinomycetota</taxon>
        <taxon>Actinomycetes</taxon>
        <taxon>Propionibacteriales</taxon>
        <taxon>Propionibacteriaceae</taxon>
        <taxon>Microlunatus</taxon>
    </lineage>
</organism>
<name>A0A7W5P8R0_9ACTN</name>
<comment type="caution">
    <text evidence="2">The sequence shown here is derived from an EMBL/GenBank/DDBJ whole genome shotgun (WGS) entry which is preliminary data.</text>
</comment>